<dbReference type="PANTHER" id="PTHR46760">
    <property type="entry name" value="TRANSCRIPTION TERMINATION FACTOR 1"/>
    <property type="match status" value="1"/>
</dbReference>
<feature type="compositionally biased region" description="Basic and acidic residues" evidence="1">
    <location>
        <begin position="448"/>
        <end position="458"/>
    </location>
</feature>
<reference evidence="4" key="1">
    <citation type="submission" date="2015-02" db="EMBL/GenBank/DDBJ databases">
        <title>Genome sequencing for Strongylocentrotus purpuratus.</title>
        <authorList>
            <person name="Murali S."/>
            <person name="Liu Y."/>
            <person name="Vee V."/>
            <person name="English A."/>
            <person name="Wang M."/>
            <person name="Skinner E."/>
            <person name="Han Y."/>
            <person name="Muzny D.M."/>
            <person name="Worley K.C."/>
            <person name="Gibbs R.A."/>
        </authorList>
    </citation>
    <scope>NUCLEOTIDE SEQUENCE</scope>
</reference>
<dbReference type="Proteomes" id="UP000007110">
    <property type="component" value="Unassembled WGS sequence"/>
</dbReference>
<dbReference type="GO" id="GO:0006363">
    <property type="term" value="P:termination of RNA polymerase I transcription"/>
    <property type="evidence" value="ECO:0000318"/>
    <property type="project" value="GO_Central"/>
</dbReference>
<dbReference type="InterPro" id="IPR009057">
    <property type="entry name" value="Homeodomain-like_sf"/>
</dbReference>
<feature type="domain" description="Myb-like" evidence="2">
    <location>
        <begin position="175"/>
        <end position="239"/>
    </location>
</feature>
<dbReference type="InterPro" id="IPR053078">
    <property type="entry name" value="TTF1-like"/>
</dbReference>
<keyword evidence="4" id="KW-1185">Reference proteome</keyword>
<dbReference type="OMA" id="VCHLHET"/>
<name>A0A7M7PI17_STRPU</name>
<feature type="compositionally biased region" description="Polar residues" evidence="1">
    <location>
        <begin position="1"/>
        <end position="16"/>
    </location>
</feature>
<dbReference type="KEGG" id="spu:105443391"/>
<feature type="region of interest" description="Disordered" evidence="1">
    <location>
        <begin position="344"/>
        <end position="509"/>
    </location>
</feature>
<protein>
    <recommendedName>
        <fullName evidence="2">Myb-like domain-containing protein</fullName>
    </recommendedName>
</protein>
<dbReference type="Gene3D" id="1.10.10.60">
    <property type="entry name" value="Homeodomain-like"/>
    <property type="match status" value="2"/>
</dbReference>
<dbReference type="InParanoid" id="A0A7M7PI17"/>
<dbReference type="InterPro" id="IPR001005">
    <property type="entry name" value="SANT/Myb"/>
</dbReference>
<evidence type="ECO:0000259" key="2">
    <source>
        <dbReference type="PROSITE" id="PS50090"/>
    </source>
</evidence>
<feature type="compositionally biased region" description="Polar residues" evidence="1">
    <location>
        <begin position="370"/>
        <end position="381"/>
    </location>
</feature>
<dbReference type="RefSeq" id="XP_030851002.1">
    <property type="nucleotide sequence ID" value="XM_030995142.1"/>
</dbReference>
<evidence type="ECO:0000256" key="1">
    <source>
        <dbReference type="SAM" id="MobiDB-lite"/>
    </source>
</evidence>
<evidence type="ECO:0000313" key="3">
    <source>
        <dbReference type="EnsemblMetazoa" id="XP_030851002"/>
    </source>
</evidence>
<feature type="compositionally biased region" description="Basic and acidic residues" evidence="1">
    <location>
        <begin position="481"/>
        <end position="490"/>
    </location>
</feature>
<evidence type="ECO:0000313" key="4">
    <source>
        <dbReference type="Proteomes" id="UP000007110"/>
    </source>
</evidence>
<sequence>MANAAQVQTTEDVFSSDSEEGSETECYGTRINRLDAAERQELRDRGIVVREGAWTGLEDERLKKNMRHICKKYGIDDPRKLIFADDYPDEAKEIRKLFDEELIHMKLRKGIQRPVYNVYIRARKIFDPQNYLGRFSNEEVRKMKNLAVRMGTKWSQIAKKMGRSGRSLCDRFKISGNGNSGFWSDEERERLVRVVKELSGFNQDQDVEKLFFNIPWVKVGDAMETRNVHQCRMEWIHIVSWVAADYQTRYTSKGRWNVEDNIRLIEKVYNMDIHDEQDIDWMALLDDFPRVPSPQKLTYYWYRLKVKYVHNYRFKTYEDIVCHLHETSLPELRERLTRGGQKIVSREIVDEESDSGGDETQVVNERNDGQSDGVSMTTNRGISIESRTDGVNEQRQDGEDTEEGRHDGHDEVENEERKNNDRRRTKKRKKRQRNERGTSDDDGAVESNVERNSKDAENRGAGGIHKKTKIDKAVNENSLDEGERISDTRKEKKKKKKRKKRLSDSEIQG</sequence>
<feature type="compositionally biased region" description="Basic residues" evidence="1">
    <location>
        <begin position="420"/>
        <end position="433"/>
    </location>
</feature>
<dbReference type="PROSITE" id="PS50090">
    <property type="entry name" value="MYB_LIKE"/>
    <property type="match status" value="1"/>
</dbReference>
<organism evidence="3 4">
    <name type="scientific">Strongylocentrotus purpuratus</name>
    <name type="common">Purple sea urchin</name>
    <dbReference type="NCBI Taxonomy" id="7668"/>
    <lineage>
        <taxon>Eukaryota</taxon>
        <taxon>Metazoa</taxon>
        <taxon>Echinodermata</taxon>
        <taxon>Eleutherozoa</taxon>
        <taxon>Echinozoa</taxon>
        <taxon>Echinoidea</taxon>
        <taxon>Euechinoidea</taxon>
        <taxon>Echinacea</taxon>
        <taxon>Camarodonta</taxon>
        <taxon>Echinidea</taxon>
        <taxon>Strongylocentrotidae</taxon>
        <taxon>Strongylocentrotus</taxon>
    </lineage>
</organism>
<dbReference type="GO" id="GO:0005730">
    <property type="term" value="C:nucleolus"/>
    <property type="evidence" value="ECO:0000318"/>
    <property type="project" value="GO_Central"/>
</dbReference>
<dbReference type="EnsemblMetazoa" id="XM_030995142">
    <property type="protein sequence ID" value="XP_030851002"/>
    <property type="gene ID" value="LOC105443391"/>
</dbReference>
<feature type="compositionally biased region" description="Basic residues" evidence="1">
    <location>
        <begin position="491"/>
        <end position="501"/>
    </location>
</feature>
<dbReference type="PANTHER" id="PTHR46760:SF1">
    <property type="entry name" value="TRANSCRIPTION TERMINATION FACTOR 1"/>
    <property type="match status" value="1"/>
</dbReference>
<proteinExistence type="predicted"/>
<dbReference type="AlphaFoldDB" id="A0A7M7PI17"/>
<reference evidence="3" key="2">
    <citation type="submission" date="2021-01" db="UniProtKB">
        <authorList>
            <consortium name="EnsemblMetazoa"/>
        </authorList>
    </citation>
    <scope>IDENTIFICATION</scope>
</reference>
<dbReference type="OrthoDB" id="5812619at2759"/>
<dbReference type="GO" id="GO:0003682">
    <property type="term" value="F:chromatin binding"/>
    <property type="evidence" value="ECO:0000318"/>
    <property type="project" value="GO_Central"/>
</dbReference>
<dbReference type="SMART" id="SM00717">
    <property type="entry name" value="SANT"/>
    <property type="match status" value="3"/>
</dbReference>
<dbReference type="GeneID" id="105443391"/>
<dbReference type="FunCoup" id="A0A7M7PI17">
    <property type="interactions" value="329"/>
</dbReference>
<accession>A0A7M7PI17</accession>
<dbReference type="SUPFAM" id="SSF46689">
    <property type="entry name" value="Homeodomain-like"/>
    <property type="match status" value="2"/>
</dbReference>
<feature type="compositionally biased region" description="Basic and acidic residues" evidence="1">
    <location>
        <begin position="386"/>
        <end position="419"/>
    </location>
</feature>
<feature type="region of interest" description="Disordered" evidence="1">
    <location>
        <begin position="1"/>
        <end position="23"/>
    </location>
</feature>